<evidence type="ECO:0000313" key="1">
    <source>
        <dbReference type="EMBL" id="CAH2076453.1"/>
    </source>
</evidence>
<accession>A0ABN8J5K8</accession>
<dbReference type="Proteomes" id="UP000837857">
    <property type="component" value="Chromosome 9"/>
</dbReference>
<keyword evidence="2" id="KW-1185">Reference proteome</keyword>
<name>A0ABN8J5K8_9NEOP</name>
<gene>
    <name evidence="1" type="ORF">IPOD504_LOCUS17285</name>
</gene>
<dbReference type="EMBL" id="OW152821">
    <property type="protein sequence ID" value="CAH2076453.1"/>
    <property type="molecule type" value="Genomic_DNA"/>
</dbReference>
<evidence type="ECO:0000313" key="2">
    <source>
        <dbReference type="Proteomes" id="UP000837857"/>
    </source>
</evidence>
<sequence length="78" mass="8861">MDARQIVDKRKSLVGKLIPYIGIVPTSMNYAGYPTPLVTGSTSKLASRRRLFVPFRPLVKVKSAVKRYLLSARRITRR</sequence>
<proteinExistence type="predicted"/>
<protein>
    <submittedName>
        <fullName evidence="1">Uncharacterized protein</fullName>
    </submittedName>
</protein>
<feature type="non-terminal residue" evidence="1">
    <location>
        <position position="78"/>
    </location>
</feature>
<organism evidence="1 2">
    <name type="scientific">Iphiclides podalirius</name>
    <name type="common">scarce swallowtail</name>
    <dbReference type="NCBI Taxonomy" id="110791"/>
    <lineage>
        <taxon>Eukaryota</taxon>
        <taxon>Metazoa</taxon>
        <taxon>Ecdysozoa</taxon>
        <taxon>Arthropoda</taxon>
        <taxon>Hexapoda</taxon>
        <taxon>Insecta</taxon>
        <taxon>Pterygota</taxon>
        <taxon>Neoptera</taxon>
        <taxon>Endopterygota</taxon>
        <taxon>Lepidoptera</taxon>
        <taxon>Glossata</taxon>
        <taxon>Ditrysia</taxon>
        <taxon>Papilionoidea</taxon>
        <taxon>Papilionidae</taxon>
        <taxon>Papilioninae</taxon>
        <taxon>Iphiclides</taxon>
    </lineage>
</organism>
<reference evidence="1" key="1">
    <citation type="submission" date="2022-03" db="EMBL/GenBank/DDBJ databases">
        <authorList>
            <person name="Martin H S."/>
        </authorList>
    </citation>
    <scope>NUCLEOTIDE SEQUENCE</scope>
</reference>